<dbReference type="AlphaFoldDB" id="A0A976RSR5"/>
<feature type="compositionally biased region" description="Acidic residues" evidence="1">
    <location>
        <begin position="110"/>
        <end position="119"/>
    </location>
</feature>
<organism evidence="2 3">
    <name type="scientific">Nicoliella spurrieriana</name>
    <dbReference type="NCBI Taxonomy" id="2925830"/>
    <lineage>
        <taxon>Bacteria</taxon>
        <taxon>Bacillati</taxon>
        <taxon>Bacillota</taxon>
        <taxon>Bacilli</taxon>
        <taxon>Lactobacillales</taxon>
        <taxon>Lactobacillaceae</taxon>
        <taxon>Nicoliella</taxon>
    </lineage>
</organism>
<feature type="region of interest" description="Disordered" evidence="1">
    <location>
        <begin position="110"/>
        <end position="162"/>
    </location>
</feature>
<sequence length="162" mass="18035">MMELQCGRCNLEFDSLFLECPHCNAPSIFATPLGQVLYDAEIVDSITDIYDHSNFAELSADSNPTSHLEPNDANMESDGEINDEEIDDDAIDDLIDDADDHEDLLESLEDQIDLDDANEIQDGIDPNDDANEIHGGIEADDVLDSIDNDDWMDSDFEGNDDY</sequence>
<proteinExistence type="predicted"/>
<feature type="region of interest" description="Disordered" evidence="1">
    <location>
        <begin position="60"/>
        <end position="80"/>
    </location>
</feature>
<dbReference type="RefSeq" id="WP_260116928.1">
    <property type="nucleotide sequence ID" value="NZ_CP093361.1"/>
</dbReference>
<evidence type="ECO:0000313" key="3">
    <source>
        <dbReference type="Proteomes" id="UP000831181"/>
    </source>
</evidence>
<protein>
    <submittedName>
        <fullName evidence="2">Uncharacterized protein</fullName>
    </submittedName>
</protein>
<evidence type="ECO:0000256" key="1">
    <source>
        <dbReference type="SAM" id="MobiDB-lite"/>
    </source>
</evidence>
<evidence type="ECO:0000313" key="2">
    <source>
        <dbReference type="EMBL" id="UQS87128.1"/>
    </source>
</evidence>
<name>A0A976RSR5_9LACO</name>
<dbReference type="KEGG" id="lbe:MOO44_02905"/>
<dbReference type="EMBL" id="CP093361">
    <property type="protein sequence ID" value="UQS87128.1"/>
    <property type="molecule type" value="Genomic_DNA"/>
</dbReference>
<gene>
    <name evidence="2" type="ORF">MOO44_02905</name>
</gene>
<dbReference type="Proteomes" id="UP000831181">
    <property type="component" value="Chromosome"/>
</dbReference>
<keyword evidence="3" id="KW-1185">Reference proteome</keyword>
<reference evidence="2" key="1">
    <citation type="journal article" date="2022" name="Int. J. Syst. Evol. Microbiol.">
        <title>Apilactobacillus apisilvae sp. nov., Nicolia spurrieriana gen. nov. sp. nov., Bombilactobacillus folatiphilus sp. nov. and Bombilactobacillus thymidiniphilus sp. nov., four new lactic acid bacterial isolates from stingless bees Tetragonula carbonaria and Austroplebeia australis.</title>
        <authorList>
            <person name="Oliphant S.A."/>
            <person name="Watson-Haigh N.S."/>
            <person name="Sumby K.M."/>
            <person name="Gardner J."/>
            <person name="Groom S."/>
            <person name="Jiranek V."/>
        </authorList>
    </citation>
    <scope>NUCLEOTIDE SEQUENCE</scope>
    <source>
        <strain evidence="2">SGEP1_A5</strain>
    </source>
</reference>
<feature type="compositionally biased region" description="Acidic residues" evidence="1">
    <location>
        <begin position="138"/>
        <end position="162"/>
    </location>
</feature>
<accession>A0A976RSR5</accession>